<dbReference type="Gene3D" id="3.40.50.1000">
    <property type="entry name" value="HAD superfamily/HAD-like"/>
    <property type="match status" value="1"/>
</dbReference>
<comment type="caution">
    <text evidence="1">The sequence shown here is derived from an EMBL/GenBank/DDBJ whole genome shotgun (WGS) entry which is preliminary data.</text>
</comment>
<keyword evidence="2" id="KW-1185">Reference proteome</keyword>
<dbReference type="InterPro" id="IPR016181">
    <property type="entry name" value="Acyl_CoA_acyltransferase"/>
</dbReference>
<protein>
    <recommendedName>
        <fullName evidence="3">N-acetyltransferase domain-containing protein</fullName>
    </recommendedName>
</protein>
<dbReference type="Gene3D" id="3.40.630.30">
    <property type="match status" value="1"/>
</dbReference>
<sequence>MKTIKCLVWDLDHTLWDGTLLEDPQVSLKAHVEGVLTKLDERGILLSIASKNHFQDVQSRLEELGLWGYFLYPEVHWNPKSQSIRQIAENLNIGLDSIAFMDDQDFELQEVQYALPQVRCYRAEDLNTLLALPEFSPTVTPEARTRRALYRSEEQRKGAEQQFSGTSAEFLRTLDMHFTLFTPEFADLERAEELTVRTHQLNTTGYTYALQELDQMRKSADHLVHLARLEDRFGTYGTIGLGVVEKQREVWTIKLLLMSCRVMSRGVGNVMLTHLMQEARRAGVKLQAEFKPNDRNRMMQVTYRFAGFVPVEKRGDIEILQHDLHGDLRQPDHLTVHIHTLQEA</sequence>
<accession>A0ABQ2DBR3</accession>
<gene>
    <name evidence="1" type="ORF">GCM10008938_43380</name>
</gene>
<dbReference type="Proteomes" id="UP000632222">
    <property type="component" value="Unassembled WGS sequence"/>
</dbReference>
<organism evidence="1 2">
    <name type="scientific">Deinococcus roseus</name>
    <dbReference type="NCBI Taxonomy" id="392414"/>
    <lineage>
        <taxon>Bacteria</taxon>
        <taxon>Thermotogati</taxon>
        <taxon>Deinococcota</taxon>
        <taxon>Deinococci</taxon>
        <taxon>Deinococcales</taxon>
        <taxon>Deinococcaceae</taxon>
        <taxon>Deinococcus</taxon>
    </lineage>
</organism>
<dbReference type="EMBL" id="BMOD01000025">
    <property type="protein sequence ID" value="GGJ52743.1"/>
    <property type="molecule type" value="Genomic_DNA"/>
</dbReference>
<reference evidence="2" key="1">
    <citation type="journal article" date="2019" name="Int. J. Syst. Evol. Microbiol.">
        <title>The Global Catalogue of Microorganisms (GCM) 10K type strain sequencing project: providing services to taxonomists for standard genome sequencing and annotation.</title>
        <authorList>
            <consortium name="The Broad Institute Genomics Platform"/>
            <consortium name="The Broad Institute Genome Sequencing Center for Infectious Disease"/>
            <person name="Wu L."/>
            <person name="Ma J."/>
        </authorList>
    </citation>
    <scope>NUCLEOTIDE SEQUENCE [LARGE SCALE GENOMIC DNA]</scope>
    <source>
        <strain evidence="2">JCM 14370</strain>
    </source>
</reference>
<dbReference type="InterPro" id="IPR036412">
    <property type="entry name" value="HAD-like_sf"/>
</dbReference>
<dbReference type="NCBIfam" id="TIGR01686">
    <property type="entry name" value="FkbH"/>
    <property type="match status" value="1"/>
</dbReference>
<dbReference type="InterPro" id="IPR023214">
    <property type="entry name" value="HAD_sf"/>
</dbReference>
<dbReference type="RefSeq" id="WP_189006870.1">
    <property type="nucleotide sequence ID" value="NZ_BMOD01000025.1"/>
</dbReference>
<evidence type="ECO:0000313" key="1">
    <source>
        <dbReference type="EMBL" id="GGJ52743.1"/>
    </source>
</evidence>
<evidence type="ECO:0008006" key="3">
    <source>
        <dbReference type="Google" id="ProtNLM"/>
    </source>
</evidence>
<evidence type="ECO:0000313" key="2">
    <source>
        <dbReference type="Proteomes" id="UP000632222"/>
    </source>
</evidence>
<dbReference type="InterPro" id="IPR010033">
    <property type="entry name" value="HAD_SF_ppase_IIIC"/>
</dbReference>
<dbReference type="SUPFAM" id="SSF55729">
    <property type="entry name" value="Acyl-CoA N-acyltransferases (Nat)"/>
    <property type="match status" value="1"/>
</dbReference>
<dbReference type="SUPFAM" id="SSF56784">
    <property type="entry name" value="HAD-like"/>
    <property type="match status" value="1"/>
</dbReference>
<dbReference type="NCBIfam" id="TIGR01681">
    <property type="entry name" value="HAD-SF-IIIC"/>
    <property type="match status" value="1"/>
</dbReference>
<proteinExistence type="predicted"/>
<dbReference type="InterPro" id="IPR010037">
    <property type="entry name" value="FkbH_domain"/>
</dbReference>
<name>A0ABQ2DBR3_9DEIO</name>